<reference evidence="3 4" key="1">
    <citation type="submission" date="2014-04" db="EMBL/GenBank/DDBJ databases">
        <authorList>
            <consortium name="DOE Joint Genome Institute"/>
            <person name="Kuo A."/>
            <person name="Kohler A."/>
            <person name="Nagy L.G."/>
            <person name="Floudas D."/>
            <person name="Copeland A."/>
            <person name="Barry K.W."/>
            <person name="Cichocki N."/>
            <person name="Veneault-Fourrey C."/>
            <person name="LaButti K."/>
            <person name="Lindquist E.A."/>
            <person name="Lipzen A."/>
            <person name="Lundell T."/>
            <person name="Morin E."/>
            <person name="Murat C."/>
            <person name="Sun H."/>
            <person name="Tunlid A."/>
            <person name="Henrissat B."/>
            <person name="Grigoriev I.V."/>
            <person name="Hibbett D.S."/>
            <person name="Martin F."/>
            <person name="Nordberg H.P."/>
            <person name="Cantor M.N."/>
            <person name="Hua S.X."/>
        </authorList>
    </citation>
    <scope>NUCLEOTIDE SEQUENCE [LARGE SCALE GENOMIC DNA]</scope>
    <source>
        <strain evidence="3 4">LaAM-08-1</strain>
    </source>
</reference>
<reference evidence="4" key="2">
    <citation type="submission" date="2015-01" db="EMBL/GenBank/DDBJ databases">
        <title>Evolutionary Origins and Diversification of the Mycorrhizal Mutualists.</title>
        <authorList>
            <consortium name="DOE Joint Genome Institute"/>
            <consortium name="Mycorrhizal Genomics Consortium"/>
            <person name="Kohler A."/>
            <person name="Kuo A."/>
            <person name="Nagy L.G."/>
            <person name="Floudas D."/>
            <person name="Copeland A."/>
            <person name="Barry K.W."/>
            <person name="Cichocki N."/>
            <person name="Veneault-Fourrey C."/>
            <person name="LaButti K."/>
            <person name="Lindquist E.A."/>
            <person name="Lipzen A."/>
            <person name="Lundell T."/>
            <person name="Morin E."/>
            <person name="Murat C."/>
            <person name="Riley R."/>
            <person name="Ohm R."/>
            <person name="Sun H."/>
            <person name="Tunlid A."/>
            <person name="Henrissat B."/>
            <person name="Grigoriev I.V."/>
            <person name="Hibbett D.S."/>
            <person name="Martin F."/>
        </authorList>
    </citation>
    <scope>NUCLEOTIDE SEQUENCE [LARGE SCALE GENOMIC DNA]</scope>
    <source>
        <strain evidence="4">LaAM-08-1</strain>
    </source>
</reference>
<evidence type="ECO:0000313" key="3">
    <source>
        <dbReference type="EMBL" id="KIK02820.1"/>
    </source>
</evidence>
<keyword evidence="4" id="KW-1185">Reference proteome</keyword>
<dbReference type="SUPFAM" id="SSF52540">
    <property type="entry name" value="P-loop containing nucleoside triphosphate hydrolases"/>
    <property type="match status" value="1"/>
</dbReference>
<dbReference type="PANTHER" id="PTHR10039:SF14">
    <property type="entry name" value="NACHT DOMAIN-CONTAINING PROTEIN"/>
    <property type="match status" value="1"/>
</dbReference>
<feature type="domain" description="Nephrocystin 3-like N-terminal" evidence="2">
    <location>
        <begin position="76"/>
        <end position="244"/>
    </location>
</feature>
<dbReference type="EMBL" id="KN838587">
    <property type="protein sequence ID" value="KIK02820.1"/>
    <property type="molecule type" value="Genomic_DNA"/>
</dbReference>
<keyword evidence="1" id="KW-0677">Repeat</keyword>
<sequence length="584" mass="65859">MESSSRAALLQDAIRPTISGNAQVINAGHDVVLHGSSAPPPAGLRDLLRPVSNATHTRAGHVARCDPGTRLKVIAQIKQWLNSLDKRAAICWLSGPAGYGKSAVAQTIAERYAAKGRLLGCFFFLRGAGERSHISRLIPTLAYQISLFVPAVKPLLEKALRDDTDMLGPSVSLAHQFQKLIIEPIHSTTSKVLVFSHLAKQKIFIIDALDECNDKAETAAFIDVLLNAFPGRSYLPFRILLTSRVEEHIRKKLDHSEAHHLDLENFDARSDIQAYFKREFACIFDQNCQMMQRIPKPWPSAKDLTELLDKAGSSFAFAMTLIQFVGGDSMPHKALQQLLESGADSLDPLYKKVLSSASRTAALHHILGTIMILEDNQSISFISSLLNLQYEEVIHELLGVQSIIKIPSHDNQPIMLYHTSLQDFLTIKSRSDQYFIDPPLQHLHLAIHCLKHLAKYTSNDFFEGDVANYASFNWPHHILLGFQRQQCYVDETTMSSLETLIENLLTFQGNTWYNTILTVEVYKKLRMLSCVRDGKDLFQVSYCNFQMVHHTLNMYKTLQGSIITKNLTRLFEQVIDVYEVRVYN</sequence>
<evidence type="ECO:0000259" key="2">
    <source>
        <dbReference type="Pfam" id="PF24883"/>
    </source>
</evidence>
<dbReference type="HOGENOM" id="CLU_000288_6_10_1"/>
<dbReference type="InterPro" id="IPR027417">
    <property type="entry name" value="P-loop_NTPase"/>
</dbReference>
<evidence type="ECO:0000256" key="1">
    <source>
        <dbReference type="ARBA" id="ARBA00022737"/>
    </source>
</evidence>
<dbReference type="Gene3D" id="3.40.50.300">
    <property type="entry name" value="P-loop containing nucleotide triphosphate hydrolases"/>
    <property type="match status" value="1"/>
</dbReference>
<dbReference type="OrthoDB" id="5967843at2759"/>
<proteinExistence type="predicted"/>
<evidence type="ECO:0000313" key="4">
    <source>
        <dbReference type="Proteomes" id="UP000054477"/>
    </source>
</evidence>
<dbReference type="Pfam" id="PF24883">
    <property type="entry name" value="NPHP3_N"/>
    <property type="match status" value="1"/>
</dbReference>
<dbReference type="PANTHER" id="PTHR10039">
    <property type="entry name" value="AMELOGENIN"/>
    <property type="match status" value="1"/>
</dbReference>
<gene>
    <name evidence="3" type="ORF">K443DRAFT_96256</name>
</gene>
<name>A0A0C9WUE7_9AGAR</name>
<organism evidence="3 4">
    <name type="scientific">Laccaria amethystina LaAM-08-1</name>
    <dbReference type="NCBI Taxonomy" id="1095629"/>
    <lineage>
        <taxon>Eukaryota</taxon>
        <taxon>Fungi</taxon>
        <taxon>Dikarya</taxon>
        <taxon>Basidiomycota</taxon>
        <taxon>Agaricomycotina</taxon>
        <taxon>Agaricomycetes</taxon>
        <taxon>Agaricomycetidae</taxon>
        <taxon>Agaricales</taxon>
        <taxon>Agaricineae</taxon>
        <taxon>Hydnangiaceae</taxon>
        <taxon>Laccaria</taxon>
    </lineage>
</organism>
<accession>A0A0C9WUE7</accession>
<dbReference type="AlphaFoldDB" id="A0A0C9WUE7"/>
<protein>
    <recommendedName>
        <fullName evidence="2">Nephrocystin 3-like N-terminal domain-containing protein</fullName>
    </recommendedName>
</protein>
<dbReference type="InterPro" id="IPR056884">
    <property type="entry name" value="NPHP3-like_N"/>
</dbReference>
<dbReference type="Proteomes" id="UP000054477">
    <property type="component" value="Unassembled WGS sequence"/>
</dbReference>